<feature type="region of interest" description="Disordered" evidence="1">
    <location>
        <begin position="265"/>
        <end position="295"/>
    </location>
</feature>
<sequence>MAVIPVKKSLNQISNSSDELFIDALQSSYLYQDSGGIGGGLASEIRKFQLSIAIESIGESGRVQNGIECFDESEIAAIKSRKEEFSLIHLGAILFSVTCLFKIKGNVEGRLCYLDGRFEDIKQARQSSFKFNLNRGQAHFVYFPDYPISISDPNLGKASQYLFEYGGLSMLKGSHAFNVNIGYIYRFTNQGDIASFSKIAREIQSQEILGVKRMDESEESLLDWDLNQKPATLRSDTCQEICRKGLFRRNRKLRVRHYAVSGSENFGSRMEHPRCSSRPFQGEGSSSASSYNSGRNSIPDLQNLKYISSQKAIQLGKELIRSASTRSDIYLPTEVWEQVFCNQQNEYSQTTSGADSSGDRGASLEPDRSSKCTADGANGGQSSGESEPINHQESYTEPLPGLSDREHSHSGNEQGNSIPECESDGANSNLHRVKLASKSAANFQFKRFCPHCGSLGCNSH</sequence>
<dbReference type="RefSeq" id="YP_010799965.1">
    <property type="nucleotide sequence ID" value="NC_076715.1"/>
</dbReference>
<dbReference type="Pfam" id="PF01107">
    <property type="entry name" value="MP"/>
    <property type="match status" value="1"/>
</dbReference>
<organism evidence="2 3">
    <name type="scientific">rubber tree virus 1</name>
    <dbReference type="NCBI Taxonomy" id="3071279"/>
    <lineage>
        <taxon>Viruses</taxon>
        <taxon>Riboviria</taxon>
        <taxon>Orthornavirae</taxon>
        <taxon>Kitrinoviricota</taxon>
        <taxon>Alsuviricetes</taxon>
        <taxon>Tymovirales</taxon>
        <taxon>Betaflexiviridae</taxon>
        <taxon>Trivirinae</taxon>
        <taxon>Capillovirus</taxon>
        <taxon>Capillovirus uniheveae</taxon>
        <taxon>Capillovirus TRV1</taxon>
    </lineage>
</organism>
<feature type="compositionally biased region" description="Low complexity" evidence="1">
    <location>
        <begin position="352"/>
        <end position="363"/>
    </location>
</feature>
<dbReference type="PRINTS" id="PR00995">
    <property type="entry name" value="CAPILLOPTASE"/>
</dbReference>
<dbReference type="GO" id="GO:0006508">
    <property type="term" value="P:proteolysis"/>
    <property type="evidence" value="ECO:0007669"/>
    <property type="project" value="InterPro"/>
</dbReference>
<feature type="region of interest" description="Disordered" evidence="1">
    <location>
        <begin position="347"/>
        <end position="425"/>
    </location>
</feature>
<accession>A0AAE6UIS4</accession>
<feature type="compositionally biased region" description="Polar residues" evidence="1">
    <location>
        <begin position="383"/>
        <end position="395"/>
    </location>
</feature>
<dbReference type="Proteomes" id="UP000829936">
    <property type="component" value="Segment"/>
</dbReference>
<keyword evidence="3" id="KW-1185">Reference proteome</keyword>
<dbReference type="EMBL" id="MN047299">
    <property type="protein sequence ID" value="QGR26012.1"/>
    <property type="molecule type" value="Genomic_RNA"/>
</dbReference>
<dbReference type="InterPro" id="IPR028919">
    <property type="entry name" value="Viral_movement"/>
</dbReference>
<evidence type="ECO:0000313" key="2">
    <source>
        <dbReference type="EMBL" id="QGR26012.1"/>
    </source>
</evidence>
<evidence type="ECO:0000256" key="1">
    <source>
        <dbReference type="SAM" id="MobiDB-lite"/>
    </source>
</evidence>
<dbReference type="KEGG" id="vg:80538417"/>
<name>A0AAE6UIS4_9VIRU</name>
<proteinExistence type="predicted"/>
<evidence type="ECO:0000313" key="3">
    <source>
        <dbReference type="Proteomes" id="UP000829936"/>
    </source>
</evidence>
<dbReference type="GO" id="GO:0004252">
    <property type="term" value="F:serine-type endopeptidase activity"/>
    <property type="evidence" value="ECO:0007669"/>
    <property type="project" value="InterPro"/>
</dbReference>
<protein>
    <submittedName>
        <fullName evidence="2">Movement protein</fullName>
    </submittedName>
</protein>
<dbReference type="GeneID" id="80538417"/>
<dbReference type="InterPro" id="IPR001815">
    <property type="entry name" value="Trichovirus_mp"/>
</dbReference>
<reference evidence="2 3" key="1">
    <citation type="journal article" date="2019" name="Arch. Virol.">
        <title>Complete genome sequence of a novel capillovirus infecting Hevea brasiliensis in China.</title>
        <authorList>
            <person name="Li Z."/>
            <person name="Wang H."/>
            <person name="Zhao R."/>
            <person name="Zhang Z."/>
            <person name="Xia Z."/>
            <person name="Zhai J."/>
            <person name="Huang X."/>
        </authorList>
    </citation>
    <scope>NUCLEOTIDE SEQUENCE [LARGE SCALE GENOMIC DNA]</scope>
    <source>
        <strain evidence="2">RTCV1_HN/Qionghai</strain>
    </source>
</reference>
<feature type="compositionally biased region" description="Low complexity" evidence="1">
    <location>
        <begin position="284"/>
        <end position="295"/>
    </location>
</feature>